<dbReference type="Gene3D" id="3.40.630.30">
    <property type="match status" value="1"/>
</dbReference>
<comment type="caution">
    <text evidence="2">The sequence shown here is derived from an EMBL/GenBank/DDBJ whole genome shotgun (WGS) entry which is preliminary data.</text>
</comment>
<name>A0A9P4GZJ9_9PLEO</name>
<dbReference type="OrthoDB" id="2019666at2759"/>
<organism evidence="2 3">
    <name type="scientific">Setomelanomma holmii</name>
    <dbReference type="NCBI Taxonomy" id="210430"/>
    <lineage>
        <taxon>Eukaryota</taxon>
        <taxon>Fungi</taxon>
        <taxon>Dikarya</taxon>
        <taxon>Ascomycota</taxon>
        <taxon>Pezizomycotina</taxon>
        <taxon>Dothideomycetes</taxon>
        <taxon>Pleosporomycetidae</taxon>
        <taxon>Pleosporales</taxon>
        <taxon>Pleosporineae</taxon>
        <taxon>Phaeosphaeriaceae</taxon>
        <taxon>Setomelanomma</taxon>
    </lineage>
</organism>
<dbReference type="InterPro" id="IPR016181">
    <property type="entry name" value="Acyl_CoA_acyltransferase"/>
</dbReference>
<accession>A0A9P4GZJ9</accession>
<dbReference type="Proteomes" id="UP000799777">
    <property type="component" value="Unassembled WGS sequence"/>
</dbReference>
<protein>
    <recommendedName>
        <fullName evidence="1">N-acetyltransferase domain-containing protein</fullName>
    </recommendedName>
</protein>
<dbReference type="EMBL" id="ML978291">
    <property type="protein sequence ID" value="KAF2024564.1"/>
    <property type="molecule type" value="Genomic_DNA"/>
</dbReference>
<dbReference type="SUPFAM" id="SSF55729">
    <property type="entry name" value="Acyl-CoA N-acyltransferases (Nat)"/>
    <property type="match status" value="1"/>
</dbReference>
<feature type="non-terminal residue" evidence="2">
    <location>
        <position position="272"/>
    </location>
</feature>
<evidence type="ECO:0000313" key="2">
    <source>
        <dbReference type="EMBL" id="KAF2024564.1"/>
    </source>
</evidence>
<keyword evidence="3" id="KW-1185">Reference proteome</keyword>
<feature type="domain" description="N-acetyltransferase" evidence="1">
    <location>
        <begin position="69"/>
        <end position="129"/>
    </location>
</feature>
<sequence>MLESRSVVIRHRPNHLREDEDAEEDVTYCTIPDHEVSDDILEDCSAILSNHYGVWNNPEMMRRLLVPEGVKTILVTTVAQGERVVGYCFVSQWMHETDLVSWITQLVVIPGYRNQRRATKMLRAYVNYCTLGGNSHGRNLVGVLSPHPHTICAVLRVFGRGIEVLPSKPEWERRPFDYPHAPLRGSICRSIMQASPIGRIRDANIDVSGASAYTKLHVDTTLAIEELEKIRYSMNKQMRAPWEWLFGDLADGCEYLCILEYRPDPDYRARPR</sequence>
<proteinExistence type="predicted"/>
<reference evidence="2" key="1">
    <citation type="journal article" date="2020" name="Stud. Mycol.">
        <title>101 Dothideomycetes genomes: a test case for predicting lifestyles and emergence of pathogens.</title>
        <authorList>
            <person name="Haridas S."/>
            <person name="Albert R."/>
            <person name="Binder M."/>
            <person name="Bloem J."/>
            <person name="Labutti K."/>
            <person name="Salamov A."/>
            <person name="Andreopoulos B."/>
            <person name="Baker S."/>
            <person name="Barry K."/>
            <person name="Bills G."/>
            <person name="Bluhm B."/>
            <person name="Cannon C."/>
            <person name="Castanera R."/>
            <person name="Culley D."/>
            <person name="Daum C."/>
            <person name="Ezra D."/>
            <person name="Gonzalez J."/>
            <person name="Henrissat B."/>
            <person name="Kuo A."/>
            <person name="Liang C."/>
            <person name="Lipzen A."/>
            <person name="Lutzoni F."/>
            <person name="Magnuson J."/>
            <person name="Mondo S."/>
            <person name="Nolan M."/>
            <person name="Ohm R."/>
            <person name="Pangilinan J."/>
            <person name="Park H.-J."/>
            <person name="Ramirez L."/>
            <person name="Alfaro M."/>
            <person name="Sun H."/>
            <person name="Tritt A."/>
            <person name="Yoshinaga Y."/>
            <person name="Zwiers L.-H."/>
            <person name="Turgeon B."/>
            <person name="Goodwin S."/>
            <person name="Spatafora J."/>
            <person name="Crous P."/>
            <person name="Grigoriev I."/>
        </authorList>
    </citation>
    <scope>NUCLEOTIDE SEQUENCE</scope>
    <source>
        <strain evidence="2">CBS 110217</strain>
    </source>
</reference>
<dbReference type="Pfam" id="PF00583">
    <property type="entry name" value="Acetyltransf_1"/>
    <property type="match status" value="1"/>
</dbReference>
<evidence type="ECO:0000259" key="1">
    <source>
        <dbReference type="Pfam" id="PF00583"/>
    </source>
</evidence>
<dbReference type="InterPro" id="IPR000182">
    <property type="entry name" value="GNAT_dom"/>
</dbReference>
<dbReference type="CDD" id="cd04301">
    <property type="entry name" value="NAT_SF"/>
    <property type="match status" value="1"/>
</dbReference>
<dbReference type="GO" id="GO:0016747">
    <property type="term" value="F:acyltransferase activity, transferring groups other than amino-acyl groups"/>
    <property type="evidence" value="ECO:0007669"/>
    <property type="project" value="InterPro"/>
</dbReference>
<dbReference type="AlphaFoldDB" id="A0A9P4GZJ9"/>
<gene>
    <name evidence="2" type="ORF">EK21DRAFT_78419</name>
</gene>
<evidence type="ECO:0000313" key="3">
    <source>
        <dbReference type="Proteomes" id="UP000799777"/>
    </source>
</evidence>